<feature type="transmembrane region" description="Helical" evidence="1">
    <location>
        <begin position="14"/>
        <end position="34"/>
    </location>
</feature>
<evidence type="ECO:0000313" key="3">
    <source>
        <dbReference type="Proteomes" id="UP001627154"/>
    </source>
</evidence>
<name>A0ABD2WFI2_9HYME</name>
<sequence length="130" mass="15251">MISQDQAYEFLQEALIFFNLFLINLELITLKKLINKSKRARRTCSEYGIRAKPLLQLNLLVGKSYYLKYSHVTMCICYPPLLLLYCSHSLIRERESKTSATFVSCNIITTLYINIPPCAASRHYHRNRWV</sequence>
<evidence type="ECO:0000313" key="2">
    <source>
        <dbReference type="EMBL" id="KAL3391810.1"/>
    </source>
</evidence>
<accession>A0ABD2WFI2</accession>
<comment type="caution">
    <text evidence="2">The sequence shown here is derived from an EMBL/GenBank/DDBJ whole genome shotgun (WGS) entry which is preliminary data.</text>
</comment>
<dbReference type="EMBL" id="JBJJXI010000108">
    <property type="protein sequence ID" value="KAL3391810.1"/>
    <property type="molecule type" value="Genomic_DNA"/>
</dbReference>
<keyword evidence="1" id="KW-1133">Transmembrane helix</keyword>
<proteinExistence type="predicted"/>
<keyword evidence="1" id="KW-0812">Transmembrane</keyword>
<protein>
    <submittedName>
        <fullName evidence="2">Uncharacterized protein</fullName>
    </submittedName>
</protein>
<evidence type="ECO:0000256" key="1">
    <source>
        <dbReference type="SAM" id="Phobius"/>
    </source>
</evidence>
<dbReference type="AlphaFoldDB" id="A0ABD2WFI2"/>
<keyword evidence="3" id="KW-1185">Reference proteome</keyword>
<reference evidence="2 3" key="1">
    <citation type="journal article" date="2024" name="bioRxiv">
        <title>A reference genome for Trichogramma kaykai: A tiny desert-dwelling parasitoid wasp with competing sex-ratio distorters.</title>
        <authorList>
            <person name="Culotta J."/>
            <person name="Lindsey A.R."/>
        </authorList>
    </citation>
    <scope>NUCLEOTIDE SEQUENCE [LARGE SCALE GENOMIC DNA]</scope>
    <source>
        <strain evidence="2 3">KSX58</strain>
    </source>
</reference>
<dbReference type="Proteomes" id="UP001627154">
    <property type="component" value="Unassembled WGS sequence"/>
</dbReference>
<organism evidence="2 3">
    <name type="scientific">Trichogramma kaykai</name>
    <dbReference type="NCBI Taxonomy" id="54128"/>
    <lineage>
        <taxon>Eukaryota</taxon>
        <taxon>Metazoa</taxon>
        <taxon>Ecdysozoa</taxon>
        <taxon>Arthropoda</taxon>
        <taxon>Hexapoda</taxon>
        <taxon>Insecta</taxon>
        <taxon>Pterygota</taxon>
        <taxon>Neoptera</taxon>
        <taxon>Endopterygota</taxon>
        <taxon>Hymenoptera</taxon>
        <taxon>Apocrita</taxon>
        <taxon>Proctotrupomorpha</taxon>
        <taxon>Chalcidoidea</taxon>
        <taxon>Trichogrammatidae</taxon>
        <taxon>Trichogramma</taxon>
    </lineage>
</organism>
<keyword evidence="1" id="KW-0472">Membrane</keyword>
<gene>
    <name evidence="2" type="ORF">TKK_013710</name>
</gene>